<evidence type="ECO:0000313" key="3">
    <source>
        <dbReference type="EMBL" id="TFF17929.1"/>
    </source>
</evidence>
<evidence type="ECO:0000256" key="1">
    <source>
        <dbReference type="SAM" id="MobiDB-lite"/>
    </source>
</evidence>
<sequence length="236" mass="24592">MAATGNDASRTGGPAADDLDGDEALNGRTCIVTRQSLEAADLIRFVRDPDNRVVPDLARRLPGRGAHVSFSREAVETAVKRRLFARAFRSEVETPADLGAMVDRLLVRQVAGSLGLARKAGQLVTGAAKVEAAMRSGRALGLVQACDAAEDGLRKIDAARRAGERGTGRPIPGFRLLGADEISLALGGWNVIHAAILAGDAGSAVLKRLEALAKYRGESPMEAIEGAAGGDSTAEE</sequence>
<evidence type="ECO:0000259" key="2">
    <source>
        <dbReference type="Pfam" id="PF04296"/>
    </source>
</evidence>
<name>A0A4Y8R8J8_9HYPH</name>
<dbReference type="Pfam" id="PF04296">
    <property type="entry name" value="YlxR"/>
    <property type="match status" value="1"/>
</dbReference>
<feature type="region of interest" description="Disordered" evidence="1">
    <location>
        <begin position="1"/>
        <end position="21"/>
    </location>
</feature>
<dbReference type="InterPro" id="IPR035931">
    <property type="entry name" value="YlxR-like_sf"/>
</dbReference>
<dbReference type="EMBL" id="SOZD01000012">
    <property type="protein sequence ID" value="TFF17929.1"/>
    <property type="molecule type" value="Genomic_DNA"/>
</dbReference>
<dbReference type="InterPro" id="IPR037465">
    <property type="entry name" value="YlxR"/>
</dbReference>
<dbReference type="CDD" id="cd00279">
    <property type="entry name" value="YlxR"/>
    <property type="match status" value="1"/>
</dbReference>
<dbReference type="NCBIfam" id="NF006622">
    <property type="entry name" value="PRK09190.1"/>
    <property type="match status" value="1"/>
</dbReference>
<dbReference type="OrthoDB" id="9799836at2"/>
<dbReference type="InterPro" id="IPR007393">
    <property type="entry name" value="YlxR_dom"/>
</dbReference>
<keyword evidence="4" id="KW-1185">Reference proteome</keyword>
<dbReference type="Proteomes" id="UP000298179">
    <property type="component" value="Unassembled WGS sequence"/>
</dbReference>
<dbReference type="Gene3D" id="3.30.1230.10">
    <property type="entry name" value="YlxR-like"/>
    <property type="match status" value="1"/>
</dbReference>
<dbReference type="PANTHER" id="PTHR34215:SF1">
    <property type="entry name" value="YLXR DOMAIN-CONTAINING PROTEIN"/>
    <property type="match status" value="1"/>
</dbReference>
<proteinExistence type="predicted"/>
<dbReference type="InterPro" id="IPR029064">
    <property type="entry name" value="Ribosomal_eL30-like_sf"/>
</dbReference>
<organism evidence="3 4">
    <name type="scientific">Jiella endophytica</name>
    <dbReference type="NCBI Taxonomy" id="2558362"/>
    <lineage>
        <taxon>Bacteria</taxon>
        <taxon>Pseudomonadati</taxon>
        <taxon>Pseudomonadota</taxon>
        <taxon>Alphaproteobacteria</taxon>
        <taxon>Hyphomicrobiales</taxon>
        <taxon>Aurantimonadaceae</taxon>
        <taxon>Jiella</taxon>
    </lineage>
</organism>
<comment type="caution">
    <text evidence="3">The sequence shown here is derived from an EMBL/GenBank/DDBJ whole genome shotgun (WGS) entry which is preliminary data.</text>
</comment>
<dbReference type="SUPFAM" id="SSF55315">
    <property type="entry name" value="L30e-like"/>
    <property type="match status" value="1"/>
</dbReference>
<gene>
    <name evidence="3" type="ORF">E3C22_22600</name>
</gene>
<evidence type="ECO:0000313" key="4">
    <source>
        <dbReference type="Proteomes" id="UP000298179"/>
    </source>
</evidence>
<reference evidence="3 4" key="1">
    <citation type="submission" date="2019-03" db="EMBL/GenBank/DDBJ databases">
        <title>Jiella endophytica sp. nov., a novel endophytic bacterium isolated from root of Ficus microcarpa Linn. f.</title>
        <authorList>
            <person name="Tuo L."/>
        </authorList>
    </citation>
    <scope>NUCLEOTIDE SEQUENCE [LARGE SCALE GENOMIC DNA]</scope>
    <source>
        <strain evidence="3 4">CBS5Q-3</strain>
    </source>
</reference>
<feature type="domain" description="YlxR" evidence="2">
    <location>
        <begin position="28"/>
        <end position="93"/>
    </location>
</feature>
<dbReference type="PANTHER" id="PTHR34215">
    <property type="entry name" value="BLL0784 PROTEIN"/>
    <property type="match status" value="1"/>
</dbReference>
<dbReference type="AlphaFoldDB" id="A0A4Y8R8J8"/>
<accession>A0A4Y8R8J8</accession>
<dbReference type="SUPFAM" id="SSF64376">
    <property type="entry name" value="YlxR-like"/>
    <property type="match status" value="1"/>
</dbReference>
<dbReference type="Gene3D" id="3.30.1330.30">
    <property type="match status" value="1"/>
</dbReference>
<protein>
    <submittedName>
        <fullName evidence="3">RNA-binding protein</fullName>
    </submittedName>
</protein>